<evidence type="ECO:0000259" key="7">
    <source>
        <dbReference type="PROSITE" id="PS50850"/>
    </source>
</evidence>
<dbReference type="Gene3D" id="1.20.1250.20">
    <property type="entry name" value="MFS general substrate transporter like domains"/>
    <property type="match status" value="1"/>
</dbReference>
<feature type="transmembrane region" description="Helical" evidence="6">
    <location>
        <begin position="309"/>
        <end position="329"/>
    </location>
</feature>
<dbReference type="PROSITE" id="PS50850">
    <property type="entry name" value="MFS"/>
    <property type="match status" value="1"/>
</dbReference>
<feature type="transmembrane region" description="Helical" evidence="6">
    <location>
        <begin position="55"/>
        <end position="74"/>
    </location>
</feature>
<keyword evidence="4 6" id="KW-1133">Transmembrane helix</keyword>
<evidence type="ECO:0000313" key="8">
    <source>
        <dbReference type="EMBL" id="CAG9186397.1"/>
    </source>
</evidence>
<feature type="transmembrane region" description="Helical" evidence="6">
    <location>
        <begin position="86"/>
        <end position="112"/>
    </location>
</feature>
<evidence type="ECO:0000313" key="9">
    <source>
        <dbReference type="Proteomes" id="UP000706525"/>
    </source>
</evidence>
<keyword evidence="9" id="KW-1185">Reference proteome</keyword>
<dbReference type="Pfam" id="PF07690">
    <property type="entry name" value="MFS_1"/>
    <property type="match status" value="1"/>
</dbReference>
<organism evidence="8 9">
    <name type="scientific">Cupriavidus pampae</name>
    <dbReference type="NCBI Taxonomy" id="659251"/>
    <lineage>
        <taxon>Bacteria</taxon>
        <taxon>Pseudomonadati</taxon>
        <taxon>Pseudomonadota</taxon>
        <taxon>Betaproteobacteria</taxon>
        <taxon>Burkholderiales</taxon>
        <taxon>Burkholderiaceae</taxon>
        <taxon>Cupriavidus</taxon>
    </lineage>
</organism>
<dbReference type="PRINTS" id="PR01036">
    <property type="entry name" value="TCRTETB"/>
</dbReference>
<evidence type="ECO:0000256" key="4">
    <source>
        <dbReference type="ARBA" id="ARBA00022989"/>
    </source>
</evidence>
<feature type="transmembrane region" description="Helical" evidence="6">
    <location>
        <begin position="367"/>
        <end position="384"/>
    </location>
</feature>
<feature type="domain" description="Major facilitator superfamily (MFS) profile" evidence="7">
    <location>
        <begin position="21"/>
        <end position="458"/>
    </location>
</feature>
<dbReference type="PANTHER" id="PTHR42718">
    <property type="entry name" value="MAJOR FACILITATOR SUPERFAMILY MULTIDRUG TRANSPORTER MFSC"/>
    <property type="match status" value="1"/>
</dbReference>
<comment type="caution">
    <text evidence="8">The sequence shown here is derived from an EMBL/GenBank/DDBJ whole genome shotgun (WGS) entry which is preliminary data.</text>
</comment>
<feature type="transmembrane region" description="Helical" evidence="6">
    <location>
        <begin position="20"/>
        <end position="43"/>
    </location>
</feature>
<proteinExistence type="predicted"/>
<feature type="transmembrane region" description="Helical" evidence="6">
    <location>
        <begin position="175"/>
        <end position="195"/>
    </location>
</feature>
<dbReference type="Proteomes" id="UP000706525">
    <property type="component" value="Unassembled WGS sequence"/>
</dbReference>
<evidence type="ECO:0000256" key="6">
    <source>
        <dbReference type="SAM" id="Phobius"/>
    </source>
</evidence>
<dbReference type="CDD" id="cd17321">
    <property type="entry name" value="MFS_MMR_MDR_like"/>
    <property type="match status" value="1"/>
</dbReference>
<feature type="transmembrane region" description="Helical" evidence="6">
    <location>
        <begin position="273"/>
        <end position="297"/>
    </location>
</feature>
<keyword evidence="3 6" id="KW-0812">Transmembrane</keyword>
<evidence type="ECO:0000256" key="2">
    <source>
        <dbReference type="ARBA" id="ARBA00022448"/>
    </source>
</evidence>
<accession>A0ABM8Y108</accession>
<feature type="transmembrane region" description="Helical" evidence="6">
    <location>
        <begin position="434"/>
        <end position="452"/>
    </location>
</feature>
<sequence length="466" mass="47898">MTPSDTLAAALPVPTNERRLAMAALMCASILASLDTTIANTALPQIAESLRTSEAAVIWVANAYQISMIAMLLPFASLGERVGYKAVFACGVALFALASALCGGASAFWVLILGRALQGIGAAAMSSVAAAVVRHIYPPHMLGRGLGAHALVVAIGFTLGPVVASAVLSVASWHWLFLINVPLAAPSIALALRYLPRGVHAPRPFEPTPAVLCTALLGLLTLGICLLENGNTPNIALSLVAVATVLFFVLLRLQRGHPAPMLAIDLLAMRSIGFSSLTSICAFATQSLALVSLPFLLQSTLGITVVRTGFVLAAWPLVVAVMAAVVSPLSDNGRVSLAVLCSAGLAILAIGMWALALMPAHVSEAGIALRLALCGVGFGLFQAPNMREIMSSAPAGRSGGASGIIAISRLMGQTMGAALVAQCFHTWSAAGPAMALWIGGATALLGGCFSALRLQRFQRVSEVPTA</sequence>
<feature type="transmembrane region" description="Helical" evidence="6">
    <location>
        <begin position="149"/>
        <end position="168"/>
    </location>
</feature>
<dbReference type="InterPro" id="IPR020846">
    <property type="entry name" value="MFS_dom"/>
</dbReference>
<evidence type="ECO:0000256" key="3">
    <source>
        <dbReference type="ARBA" id="ARBA00022692"/>
    </source>
</evidence>
<dbReference type="Gene3D" id="1.20.1720.10">
    <property type="entry name" value="Multidrug resistance protein D"/>
    <property type="match status" value="1"/>
</dbReference>
<keyword evidence="5 6" id="KW-0472">Membrane</keyword>
<keyword evidence="2" id="KW-0813">Transport</keyword>
<evidence type="ECO:0000256" key="5">
    <source>
        <dbReference type="ARBA" id="ARBA00023136"/>
    </source>
</evidence>
<evidence type="ECO:0000256" key="1">
    <source>
        <dbReference type="ARBA" id="ARBA00004141"/>
    </source>
</evidence>
<feature type="transmembrane region" description="Helical" evidence="6">
    <location>
        <begin position="335"/>
        <end position="355"/>
    </location>
</feature>
<feature type="transmembrane region" description="Helical" evidence="6">
    <location>
        <begin position="207"/>
        <end position="227"/>
    </location>
</feature>
<dbReference type="PANTHER" id="PTHR42718:SF9">
    <property type="entry name" value="MAJOR FACILITATOR SUPERFAMILY MULTIDRUG TRANSPORTER MFSC"/>
    <property type="match status" value="1"/>
</dbReference>
<gene>
    <name evidence="8" type="primary">ribZ_3</name>
    <name evidence="8" type="ORF">LMG32289_06404</name>
</gene>
<reference evidence="8 9" key="1">
    <citation type="submission" date="2021-08" db="EMBL/GenBank/DDBJ databases">
        <authorList>
            <person name="Peeters C."/>
        </authorList>
    </citation>
    <scope>NUCLEOTIDE SEQUENCE [LARGE SCALE GENOMIC DNA]</scope>
    <source>
        <strain evidence="8 9">LMG 32289</strain>
    </source>
</reference>
<dbReference type="RefSeq" id="WP_223995596.1">
    <property type="nucleotide sequence ID" value="NZ_CAJZAG010000018.1"/>
</dbReference>
<dbReference type="InterPro" id="IPR036259">
    <property type="entry name" value="MFS_trans_sf"/>
</dbReference>
<dbReference type="EMBL" id="CAJZAG010000018">
    <property type="protein sequence ID" value="CAG9186397.1"/>
    <property type="molecule type" value="Genomic_DNA"/>
</dbReference>
<feature type="transmembrane region" description="Helical" evidence="6">
    <location>
        <begin position="119"/>
        <end position="137"/>
    </location>
</feature>
<dbReference type="InterPro" id="IPR011701">
    <property type="entry name" value="MFS"/>
</dbReference>
<feature type="transmembrane region" description="Helical" evidence="6">
    <location>
        <begin position="234"/>
        <end position="253"/>
    </location>
</feature>
<dbReference type="SUPFAM" id="SSF103473">
    <property type="entry name" value="MFS general substrate transporter"/>
    <property type="match status" value="1"/>
</dbReference>
<protein>
    <submittedName>
        <fullName evidence="8">Riboflavin transporter RibZ</fullName>
    </submittedName>
</protein>
<comment type="subcellular location">
    <subcellularLocation>
        <location evidence="1">Membrane</location>
        <topology evidence="1">Multi-pass membrane protein</topology>
    </subcellularLocation>
</comment>
<name>A0ABM8Y108_9BURK</name>